<comment type="caution">
    <text evidence="7">The sequence shown here is derived from an EMBL/GenBank/DDBJ whole genome shotgun (WGS) entry which is preliminary data.</text>
</comment>
<dbReference type="EMBL" id="SLWB01000007">
    <property type="protein sequence ID" value="TCN67586.1"/>
    <property type="molecule type" value="Genomic_DNA"/>
</dbReference>
<feature type="domain" description="Thioredoxin" evidence="6">
    <location>
        <begin position="346"/>
        <end position="485"/>
    </location>
</feature>
<dbReference type="SUPFAM" id="SSF52833">
    <property type="entry name" value="Thioredoxin-like"/>
    <property type="match status" value="1"/>
</dbReference>
<feature type="chain" id="PRO_5020361822" evidence="5">
    <location>
        <begin position="22"/>
        <end position="485"/>
    </location>
</feature>
<keyword evidence="8" id="KW-1185">Reference proteome</keyword>
<dbReference type="PROSITE" id="PS51352">
    <property type="entry name" value="THIOREDOXIN_2"/>
    <property type="match status" value="1"/>
</dbReference>
<dbReference type="GO" id="GO:0017004">
    <property type="term" value="P:cytochrome complex assembly"/>
    <property type="evidence" value="ECO:0007669"/>
    <property type="project" value="UniProtKB-KW"/>
</dbReference>
<keyword evidence="3" id="KW-1015">Disulfide bond</keyword>
<evidence type="ECO:0000256" key="5">
    <source>
        <dbReference type="SAM" id="SignalP"/>
    </source>
</evidence>
<dbReference type="CDD" id="cd02966">
    <property type="entry name" value="TlpA_like_family"/>
    <property type="match status" value="1"/>
</dbReference>
<dbReference type="Gene3D" id="3.40.30.10">
    <property type="entry name" value="Glutaredoxin"/>
    <property type="match status" value="1"/>
</dbReference>
<keyword evidence="2" id="KW-0201">Cytochrome c-type biogenesis</keyword>
<organism evidence="7 8">
    <name type="scientific">Acetobacteroides hydrogenigenes</name>
    <dbReference type="NCBI Taxonomy" id="979970"/>
    <lineage>
        <taxon>Bacteria</taxon>
        <taxon>Pseudomonadati</taxon>
        <taxon>Bacteroidota</taxon>
        <taxon>Bacteroidia</taxon>
        <taxon>Bacteroidales</taxon>
        <taxon>Rikenellaceae</taxon>
        <taxon>Acetobacteroides</taxon>
    </lineage>
</organism>
<dbReference type="AlphaFoldDB" id="A0A4R2EJY2"/>
<reference evidence="7 8" key="1">
    <citation type="submission" date="2019-03" db="EMBL/GenBank/DDBJ databases">
        <title>Genomic Encyclopedia of Archaeal and Bacterial Type Strains, Phase II (KMG-II): from individual species to whole genera.</title>
        <authorList>
            <person name="Goeker M."/>
        </authorList>
    </citation>
    <scope>NUCLEOTIDE SEQUENCE [LARGE SCALE GENOMIC DNA]</scope>
    <source>
        <strain evidence="7 8">RL-C</strain>
    </source>
</reference>
<dbReference type="GO" id="GO:0030313">
    <property type="term" value="C:cell envelope"/>
    <property type="evidence" value="ECO:0007669"/>
    <property type="project" value="UniProtKB-SubCell"/>
</dbReference>
<keyword evidence="5" id="KW-0732">Signal</keyword>
<dbReference type="Proteomes" id="UP000294830">
    <property type="component" value="Unassembled WGS sequence"/>
</dbReference>
<dbReference type="InterPro" id="IPR013766">
    <property type="entry name" value="Thioredoxin_domain"/>
</dbReference>
<dbReference type="PANTHER" id="PTHR42852">
    <property type="entry name" value="THIOL:DISULFIDE INTERCHANGE PROTEIN DSBE"/>
    <property type="match status" value="1"/>
</dbReference>
<evidence type="ECO:0000313" key="7">
    <source>
        <dbReference type="EMBL" id="TCN67586.1"/>
    </source>
</evidence>
<evidence type="ECO:0000256" key="4">
    <source>
        <dbReference type="ARBA" id="ARBA00023284"/>
    </source>
</evidence>
<evidence type="ECO:0000259" key="6">
    <source>
        <dbReference type="PROSITE" id="PS51352"/>
    </source>
</evidence>
<dbReference type="Pfam" id="PF17127">
    <property type="entry name" value="DUF5106"/>
    <property type="match status" value="1"/>
</dbReference>
<gene>
    <name evidence="7" type="ORF">CLV25_10745</name>
</gene>
<evidence type="ECO:0000256" key="2">
    <source>
        <dbReference type="ARBA" id="ARBA00022748"/>
    </source>
</evidence>
<evidence type="ECO:0000256" key="1">
    <source>
        <dbReference type="ARBA" id="ARBA00004196"/>
    </source>
</evidence>
<keyword evidence="7" id="KW-0413">Isomerase</keyword>
<dbReference type="InterPro" id="IPR000866">
    <property type="entry name" value="AhpC/TSA"/>
</dbReference>
<dbReference type="RefSeq" id="WP_131839226.1">
    <property type="nucleotide sequence ID" value="NZ_SLWB01000007.1"/>
</dbReference>
<dbReference type="InterPro" id="IPR050553">
    <property type="entry name" value="Thioredoxin_ResA/DsbE_sf"/>
</dbReference>
<proteinExistence type="predicted"/>
<sequence length="485" mass="55961">MKKTIASLLICLSLASGILAATIQSNKKSTESASKGKHRIEIKINGIKNAKLMLGYYFDSSKYVMDTVPINNEGVAVFKGDSLIYPGVYIAILPDMSNFDFLIDKDNQEFTVETSKDDLWGTLKFNNSKINSDFISYQKYMKEKQQQVVAIQQKGRENQANPEAQKQVSDDLKSIDREVRAKWAELRTKENGNLLALLVSLVEAPSMPDFNIPENEPKKDSILWSKRYLYQKEHYWDNINLSDPRLLRTPIFNSRLRNYFTNILIQSPDSLKPEVDKFLAKTTGNKDVYQYCVSYLLNYYNKSNIMSHDDVFLHIADKYYLSGKAPWATKDLLSKLAERADRIRPNLIGKAAPNLVLESETGEYLALDQVKSKFTVVYFFEPGCSHCQLETPKLYDLYNKTRNNGVQVYAIYTQYKKDEWTKYLTEKGYDWLNVWDSNNNSNFRTLYDITSTPTIYLLDKDKKIIAKRISVETLEKILSELNSKQ</sequence>
<comment type="subcellular location">
    <subcellularLocation>
        <location evidence="1">Cell envelope</location>
    </subcellularLocation>
</comment>
<dbReference type="Pfam" id="PF00578">
    <property type="entry name" value="AhpC-TSA"/>
    <property type="match status" value="1"/>
</dbReference>
<dbReference type="InterPro" id="IPR025380">
    <property type="entry name" value="DUF4369"/>
</dbReference>
<evidence type="ECO:0000313" key="8">
    <source>
        <dbReference type="Proteomes" id="UP000294830"/>
    </source>
</evidence>
<dbReference type="OrthoDB" id="9805634at2"/>
<evidence type="ECO:0000256" key="3">
    <source>
        <dbReference type="ARBA" id="ARBA00023157"/>
    </source>
</evidence>
<feature type="signal peptide" evidence="5">
    <location>
        <begin position="1"/>
        <end position="21"/>
    </location>
</feature>
<dbReference type="InterPro" id="IPR033395">
    <property type="entry name" value="DUF5106"/>
</dbReference>
<protein>
    <submittedName>
        <fullName evidence="7">Thiol-disulfide isomerase/thioredoxin</fullName>
    </submittedName>
</protein>
<dbReference type="PANTHER" id="PTHR42852:SF6">
    <property type="entry name" value="THIOL:DISULFIDE INTERCHANGE PROTEIN DSBE"/>
    <property type="match status" value="1"/>
</dbReference>
<keyword evidence="4" id="KW-0676">Redox-active center</keyword>
<accession>A0A4R2EJY2</accession>
<dbReference type="GO" id="GO:0016853">
    <property type="term" value="F:isomerase activity"/>
    <property type="evidence" value="ECO:0007669"/>
    <property type="project" value="UniProtKB-KW"/>
</dbReference>
<dbReference type="InterPro" id="IPR036249">
    <property type="entry name" value="Thioredoxin-like_sf"/>
</dbReference>
<dbReference type="Pfam" id="PF14289">
    <property type="entry name" value="DUF4369"/>
    <property type="match status" value="1"/>
</dbReference>
<name>A0A4R2EJY2_9BACT</name>